<dbReference type="EMBL" id="VSWD01000008">
    <property type="protein sequence ID" value="KAK3096029.1"/>
    <property type="molecule type" value="Genomic_DNA"/>
</dbReference>
<sequence>MSSLKFIKLSAGGHMPSVGLGTFMLNGNIARETVDKALFLGYKHIDTALSYGNEVEIGEVIKDRENLGKVKRKDIFLTSKVPSVYLERKDLYRSIEQSLDNLKQKYVDLMLIHHPWGLVNRGDGTLRPVDSQGRLEFQQYDLVDSWRGMEDAKADGLVKAIGLSNFTMRQIEKIMSSCKSTPTNLQLECHAYLQQRNIKEFCNQRGITLTAYGPLGAPGRPSHHRSPDQVELLDDPVIEELAKNHNRTKGNILLRWLLQQGFTVVPKCKSEERLKENLNVFDFELSSSDMDKINTLDRNLKYFHFRQYKGHPDFSEEEEF</sequence>
<evidence type="ECO:0000256" key="4">
    <source>
        <dbReference type="PIRSR" id="PIRSR000097-1"/>
    </source>
</evidence>
<evidence type="ECO:0000256" key="2">
    <source>
        <dbReference type="ARBA" id="ARBA00022857"/>
    </source>
</evidence>
<organism evidence="8 9">
    <name type="scientific">Pinctada imbricata</name>
    <name type="common">Atlantic pearl-oyster</name>
    <name type="synonym">Pinctada martensii</name>
    <dbReference type="NCBI Taxonomy" id="66713"/>
    <lineage>
        <taxon>Eukaryota</taxon>
        <taxon>Metazoa</taxon>
        <taxon>Spiralia</taxon>
        <taxon>Lophotrochozoa</taxon>
        <taxon>Mollusca</taxon>
        <taxon>Bivalvia</taxon>
        <taxon>Autobranchia</taxon>
        <taxon>Pteriomorphia</taxon>
        <taxon>Pterioida</taxon>
        <taxon>Pterioidea</taxon>
        <taxon>Pteriidae</taxon>
        <taxon>Pinctada</taxon>
    </lineage>
</organism>
<reference evidence="8" key="1">
    <citation type="submission" date="2019-08" db="EMBL/GenBank/DDBJ databases">
        <title>The improved chromosome-level genome for the pearl oyster Pinctada fucata martensii using PacBio sequencing and Hi-C.</title>
        <authorList>
            <person name="Zheng Z."/>
        </authorList>
    </citation>
    <scope>NUCLEOTIDE SEQUENCE</scope>
    <source>
        <strain evidence="8">ZZ-2019</strain>
        <tissue evidence="8">Adductor muscle</tissue>
    </source>
</reference>
<dbReference type="GO" id="GO:0016616">
    <property type="term" value="F:oxidoreductase activity, acting on the CH-OH group of donors, NAD or NADP as acceptor"/>
    <property type="evidence" value="ECO:0007669"/>
    <property type="project" value="UniProtKB-ARBA"/>
</dbReference>
<keyword evidence="3" id="KW-0560">Oxidoreductase</keyword>
<evidence type="ECO:0000313" key="8">
    <source>
        <dbReference type="EMBL" id="KAK3096029.1"/>
    </source>
</evidence>
<evidence type="ECO:0000256" key="5">
    <source>
        <dbReference type="PIRSR" id="PIRSR000097-2"/>
    </source>
</evidence>
<comment type="similarity">
    <text evidence="1">Belongs to the aldo/keto reductase family.</text>
</comment>
<keyword evidence="9" id="KW-1185">Reference proteome</keyword>
<feature type="binding site" evidence="5">
    <location>
        <position position="113"/>
    </location>
    <ligand>
        <name>substrate</name>
    </ligand>
</feature>
<name>A0AA89BZ84_PINIB</name>
<accession>A0AA89BZ84</accession>
<dbReference type="InterPro" id="IPR020471">
    <property type="entry name" value="AKR"/>
</dbReference>
<keyword evidence="2" id="KW-0521">NADP</keyword>
<dbReference type="Gene3D" id="3.20.20.100">
    <property type="entry name" value="NADP-dependent oxidoreductase domain"/>
    <property type="match status" value="1"/>
</dbReference>
<comment type="caution">
    <text evidence="8">The sequence shown here is derived from an EMBL/GenBank/DDBJ whole genome shotgun (WGS) entry which is preliminary data.</text>
</comment>
<dbReference type="AlphaFoldDB" id="A0AA89BZ84"/>
<dbReference type="Pfam" id="PF00248">
    <property type="entry name" value="Aldo_ket_red"/>
    <property type="match status" value="1"/>
</dbReference>
<dbReference type="InterPro" id="IPR036812">
    <property type="entry name" value="NAD(P)_OxRdtase_dom_sf"/>
</dbReference>
<feature type="domain" description="NADP-dependent oxidoreductase" evidence="7">
    <location>
        <begin position="18"/>
        <end position="297"/>
    </location>
</feature>
<dbReference type="InterPro" id="IPR023210">
    <property type="entry name" value="NADP_OxRdtase_dom"/>
</dbReference>
<dbReference type="PANTHER" id="PTHR43827:SF3">
    <property type="entry name" value="NADP-DEPENDENT OXIDOREDUCTASE DOMAIN-CONTAINING PROTEIN"/>
    <property type="match status" value="1"/>
</dbReference>
<dbReference type="Proteomes" id="UP001186944">
    <property type="component" value="Unassembled WGS sequence"/>
</dbReference>
<dbReference type="InterPro" id="IPR018170">
    <property type="entry name" value="Aldo/ket_reductase_CS"/>
</dbReference>
<evidence type="ECO:0000256" key="1">
    <source>
        <dbReference type="ARBA" id="ARBA00007905"/>
    </source>
</evidence>
<dbReference type="PANTHER" id="PTHR43827">
    <property type="entry name" value="2,5-DIKETO-D-GLUCONIC ACID REDUCTASE"/>
    <property type="match status" value="1"/>
</dbReference>
<protein>
    <recommendedName>
        <fullName evidence="7">NADP-dependent oxidoreductase domain-containing protein</fullName>
    </recommendedName>
</protein>
<dbReference type="FunFam" id="3.20.20.100:FF:000006">
    <property type="entry name" value="Aldo-keto reductase family 1 member A1"/>
    <property type="match status" value="1"/>
</dbReference>
<evidence type="ECO:0000256" key="3">
    <source>
        <dbReference type="ARBA" id="ARBA00023002"/>
    </source>
</evidence>
<dbReference type="SUPFAM" id="SSF51430">
    <property type="entry name" value="NAD(P)-linked oxidoreductase"/>
    <property type="match status" value="1"/>
</dbReference>
<feature type="site" description="Lowers pKa of active site Tyr" evidence="6">
    <location>
        <position position="80"/>
    </location>
</feature>
<dbReference type="PROSITE" id="PS00062">
    <property type="entry name" value="ALDOKETO_REDUCTASE_2"/>
    <property type="match status" value="1"/>
</dbReference>
<evidence type="ECO:0000313" key="9">
    <source>
        <dbReference type="Proteomes" id="UP001186944"/>
    </source>
</evidence>
<proteinExistence type="inferred from homology"/>
<feature type="active site" description="Proton donor" evidence="4">
    <location>
        <position position="51"/>
    </location>
</feature>
<dbReference type="PRINTS" id="PR00069">
    <property type="entry name" value="ALDKETRDTASE"/>
</dbReference>
<dbReference type="PIRSF" id="PIRSF000097">
    <property type="entry name" value="AKR"/>
    <property type="match status" value="1"/>
</dbReference>
<evidence type="ECO:0000256" key="6">
    <source>
        <dbReference type="PIRSR" id="PIRSR000097-3"/>
    </source>
</evidence>
<gene>
    <name evidence="8" type="ORF">FSP39_022155</name>
</gene>
<evidence type="ECO:0000259" key="7">
    <source>
        <dbReference type="Pfam" id="PF00248"/>
    </source>
</evidence>